<dbReference type="PROSITE" id="PS51897">
    <property type="entry name" value="ANNEXIN_2"/>
    <property type="match status" value="4"/>
</dbReference>
<comment type="domain">
    <text evidence="6">A pair of annexin repeats may form one binding site for calcium and phospholipid.</text>
</comment>
<dbReference type="Gene3D" id="1.10.220.10">
    <property type="entry name" value="Annexin"/>
    <property type="match status" value="4"/>
</dbReference>
<comment type="caution">
    <text evidence="8">The sequence shown here is derived from an EMBL/GenBank/DDBJ whole genome shotgun (WGS) entry which is preliminary data.</text>
</comment>
<feature type="compositionally biased region" description="Polar residues" evidence="7">
    <location>
        <begin position="27"/>
        <end position="51"/>
    </location>
</feature>
<dbReference type="GO" id="GO:0005544">
    <property type="term" value="F:calcium-dependent phospholipid binding"/>
    <property type="evidence" value="ECO:0007669"/>
    <property type="project" value="UniProtKB-KW"/>
</dbReference>
<evidence type="ECO:0000256" key="7">
    <source>
        <dbReference type="SAM" id="MobiDB-lite"/>
    </source>
</evidence>
<evidence type="ECO:0000256" key="1">
    <source>
        <dbReference type="ARBA" id="ARBA00007831"/>
    </source>
</evidence>
<dbReference type="FunFam" id="1.10.220.10:FF:000004">
    <property type="entry name" value="Annexin"/>
    <property type="match status" value="1"/>
</dbReference>
<feature type="compositionally biased region" description="Low complexity" evidence="7">
    <location>
        <begin position="94"/>
        <end position="115"/>
    </location>
</feature>
<evidence type="ECO:0000256" key="6">
    <source>
        <dbReference type="RuleBase" id="RU003540"/>
    </source>
</evidence>
<dbReference type="SMART" id="SM00335">
    <property type="entry name" value="ANX"/>
    <property type="match status" value="4"/>
</dbReference>
<feature type="compositionally biased region" description="Low complexity" evidence="7">
    <location>
        <begin position="52"/>
        <end position="65"/>
    </location>
</feature>
<name>A0ABD6EEQ1_9BILA</name>
<evidence type="ECO:0000256" key="4">
    <source>
        <dbReference type="ARBA" id="ARBA00023216"/>
    </source>
</evidence>
<evidence type="ECO:0000256" key="5">
    <source>
        <dbReference type="ARBA" id="ARBA00023302"/>
    </source>
</evidence>
<sequence>MPSKTELFSSIFKEVAKGFVNQGGGQQQPYGSNTGSASMSGYNPQQPYDQNQGYPQPSGSPSQYGGYPGQPGGYPQQQGGYPGPTDGYPSQQSGYPRPTGGYPGYPGQQQGAYPGSTGGYPGPGGYPGQQNLGYPPGPQGSGGYPGMTSGYSGQTGGYPNQGSVGPQGQSSYPGYRGPTSGGPSSALPAPGVRPFQPTAPRSSTSTGGYPVISPSGFGSRPSAQSNIGHQSSYSTVGPPAMDVPSIRPFPNFNANADAETLRKAMKGFGCNKTKVIEVLCARSNDQRQQIALAFKTMYGKDLCSDLKSELSGDFEDLILALMERPAKYDAMQLRKAMAGLGTTESILIEIMSSRSNEQIHQIRQAYRELYNRDLEKDLVSETSGHFKRLLVSLCAGGRDESMQTNPLKANQDARALAQAGEKRLGTDESCFNAIMASQNYAQLRLVFQEYQKVMNHPIEQAIVAEFSGDIKDGLLAVIACAQNRPAYFATLLYNSMAGLGTRDNDLIRLVVSRSEIDLATIRQEFEKIYKKPLVEFIKGDCSGAYKDGLIALTKGN</sequence>
<organism evidence="8 9">
    <name type="scientific">Gnathostoma spinigerum</name>
    <dbReference type="NCBI Taxonomy" id="75299"/>
    <lineage>
        <taxon>Eukaryota</taxon>
        <taxon>Metazoa</taxon>
        <taxon>Ecdysozoa</taxon>
        <taxon>Nematoda</taxon>
        <taxon>Chromadorea</taxon>
        <taxon>Rhabditida</taxon>
        <taxon>Spirurina</taxon>
        <taxon>Gnathostomatomorpha</taxon>
        <taxon>Gnathostomatoidea</taxon>
        <taxon>Gnathostomatidae</taxon>
        <taxon>Gnathostoma</taxon>
    </lineage>
</organism>
<accession>A0ABD6EEQ1</accession>
<evidence type="ECO:0000313" key="8">
    <source>
        <dbReference type="EMBL" id="MFH4978473.1"/>
    </source>
</evidence>
<evidence type="ECO:0000313" key="9">
    <source>
        <dbReference type="Proteomes" id="UP001608902"/>
    </source>
</evidence>
<keyword evidence="5 6" id="KW-0111">Calcium/phospholipid-binding</keyword>
<dbReference type="Proteomes" id="UP001608902">
    <property type="component" value="Unassembled WGS sequence"/>
</dbReference>
<evidence type="ECO:0000256" key="3">
    <source>
        <dbReference type="ARBA" id="ARBA00022837"/>
    </source>
</evidence>
<keyword evidence="3 6" id="KW-0106">Calcium</keyword>
<feature type="region of interest" description="Disordered" evidence="7">
    <location>
        <begin position="20"/>
        <end position="240"/>
    </location>
</feature>
<dbReference type="InterPro" id="IPR037104">
    <property type="entry name" value="Annexin_sf"/>
</dbReference>
<dbReference type="FunFam" id="1.10.220.10:FF:000002">
    <property type="entry name" value="Annexin"/>
    <property type="match status" value="1"/>
</dbReference>
<feature type="compositionally biased region" description="Polar residues" evidence="7">
    <location>
        <begin position="221"/>
        <end position="235"/>
    </location>
</feature>
<feature type="compositionally biased region" description="Polar residues" evidence="7">
    <location>
        <begin position="149"/>
        <end position="172"/>
    </location>
</feature>
<dbReference type="PROSITE" id="PS00223">
    <property type="entry name" value="ANNEXIN_1"/>
    <property type="match status" value="2"/>
</dbReference>
<dbReference type="FunFam" id="1.10.220.10:FF:000001">
    <property type="entry name" value="Annexin"/>
    <property type="match status" value="1"/>
</dbReference>
<keyword evidence="9" id="KW-1185">Reference proteome</keyword>
<dbReference type="SUPFAM" id="SSF47874">
    <property type="entry name" value="Annexin"/>
    <property type="match status" value="1"/>
</dbReference>
<dbReference type="PANTHER" id="PTHR10502:SF102">
    <property type="entry name" value="ANNEXIN B11"/>
    <property type="match status" value="1"/>
</dbReference>
<dbReference type="FunFam" id="1.10.220.10:FF:000003">
    <property type="entry name" value="Annexin"/>
    <property type="match status" value="1"/>
</dbReference>
<comment type="similarity">
    <text evidence="1 6">Belongs to the annexin family.</text>
</comment>
<dbReference type="EMBL" id="JBGFUD010003238">
    <property type="protein sequence ID" value="MFH4978473.1"/>
    <property type="molecule type" value="Genomic_DNA"/>
</dbReference>
<keyword evidence="4 6" id="KW-0041">Annexin</keyword>
<dbReference type="InterPro" id="IPR018252">
    <property type="entry name" value="Annexin_repeat_CS"/>
</dbReference>
<dbReference type="Pfam" id="PF00191">
    <property type="entry name" value="Annexin"/>
    <property type="match status" value="4"/>
</dbReference>
<dbReference type="AlphaFoldDB" id="A0ABD6EEQ1"/>
<dbReference type="PANTHER" id="PTHR10502">
    <property type="entry name" value="ANNEXIN"/>
    <property type="match status" value="1"/>
</dbReference>
<dbReference type="InterPro" id="IPR001464">
    <property type="entry name" value="Annexin"/>
</dbReference>
<dbReference type="InterPro" id="IPR018502">
    <property type="entry name" value="Annexin_repeat"/>
</dbReference>
<keyword evidence="2 6" id="KW-0677">Repeat</keyword>
<proteinExistence type="inferred from homology"/>
<gene>
    <name evidence="8" type="ORF">AB6A40_005182</name>
</gene>
<protein>
    <recommendedName>
        <fullName evidence="6">Annexin</fullName>
    </recommendedName>
</protein>
<dbReference type="PRINTS" id="PR00196">
    <property type="entry name" value="ANNEXIN"/>
</dbReference>
<reference evidence="8 9" key="1">
    <citation type="submission" date="2024-08" db="EMBL/GenBank/DDBJ databases">
        <title>Gnathostoma spinigerum genome.</title>
        <authorList>
            <person name="Gonzalez-Bertolin B."/>
            <person name="Monzon S."/>
            <person name="Zaballos A."/>
            <person name="Jimenez P."/>
            <person name="Dekumyoy P."/>
            <person name="Varona S."/>
            <person name="Cuesta I."/>
            <person name="Sumanam S."/>
            <person name="Adisakwattana P."/>
            <person name="Gasser R.B."/>
            <person name="Hernandez-Gonzalez A."/>
            <person name="Young N.D."/>
            <person name="Perteguer M.J."/>
        </authorList>
    </citation>
    <scope>NUCLEOTIDE SEQUENCE [LARGE SCALE GENOMIC DNA]</scope>
    <source>
        <strain evidence="8">AL3</strain>
        <tissue evidence="8">Liver</tissue>
    </source>
</reference>
<evidence type="ECO:0000256" key="2">
    <source>
        <dbReference type="ARBA" id="ARBA00022737"/>
    </source>
</evidence>
<feature type="compositionally biased region" description="Gly residues" evidence="7">
    <location>
        <begin position="116"/>
        <end position="127"/>
    </location>
</feature>